<evidence type="ECO:0000256" key="1">
    <source>
        <dbReference type="ARBA" id="ARBA00004127"/>
    </source>
</evidence>
<keyword evidence="9 12" id="KW-0472">Membrane</keyword>
<keyword evidence="4" id="KW-0949">S-adenosyl-L-methionine</keyword>
<dbReference type="GO" id="GO:0008168">
    <property type="term" value="F:methyltransferase activity"/>
    <property type="evidence" value="ECO:0007669"/>
    <property type="project" value="UniProtKB-KW"/>
</dbReference>
<dbReference type="GO" id="GO:0012505">
    <property type="term" value="C:endomembrane system"/>
    <property type="evidence" value="ECO:0007669"/>
    <property type="project" value="UniProtKB-SubCell"/>
</dbReference>
<keyword evidence="6" id="KW-0256">Endoplasmic reticulum</keyword>
<keyword evidence="10" id="KW-0594">Phospholipid biosynthesis</keyword>
<organism evidence="13 14">
    <name type="scientific">Mycena sanguinolenta</name>
    <dbReference type="NCBI Taxonomy" id="230812"/>
    <lineage>
        <taxon>Eukaryota</taxon>
        <taxon>Fungi</taxon>
        <taxon>Dikarya</taxon>
        <taxon>Basidiomycota</taxon>
        <taxon>Agaricomycotina</taxon>
        <taxon>Agaricomycetes</taxon>
        <taxon>Agaricomycetidae</taxon>
        <taxon>Agaricales</taxon>
        <taxon>Marasmiineae</taxon>
        <taxon>Mycenaceae</taxon>
        <taxon>Mycena</taxon>
    </lineage>
</organism>
<evidence type="ECO:0000256" key="8">
    <source>
        <dbReference type="ARBA" id="ARBA00023098"/>
    </source>
</evidence>
<evidence type="ECO:0000256" key="11">
    <source>
        <dbReference type="ARBA" id="ARBA00023264"/>
    </source>
</evidence>
<dbReference type="GO" id="GO:0006656">
    <property type="term" value="P:phosphatidylcholine biosynthetic process"/>
    <property type="evidence" value="ECO:0007669"/>
    <property type="project" value="UniProtKB-UniPathway"/>
</dbReference>
<keyword evidence="7 12" id="KW-1133">Transmembrane helix</keyword>
<evidence type="ECO:0000256" key="6">
    <source>
        <dbReference type="ARBA" id="ARBA00022824"/>
    </source>
</evidence>
<evidence type="ECO:0000256" key="2">
    <source>
        <dbReference type="ARBA" id="ARBA00022516"/>
    </source>
</evidence>
<gene>
    <name evidence="13" type="ORF">MSAN_00911500</name>
</gene>
<reference evidence="13" key="1">
    <citation type="submission" date="2020-05" db="EMBL/GenBank/DDBJ databases">
        <title>Mycena genomes resolve the evolution of fungal bioluminescence.</title>
        <authorList>
            <person name="Tsai I.J."/>
        </authorList>
    </citation>
    <scope>NUCLEOTIDE SEQUENCE</scope>
    <source>
        <strain evidence="13">160909Yilan</strain>
    </source>
</reference>
<accession>A0A8H6YWK5</accession>
<sequence>MSFSKVLCIVAATTGLHVSTTSPNPPPLHSEKSIAPTGFEFMLASYPLRIALTCIYWGVAMAEIFVIMGLVSPSVWAEKILHAFALGGNPAKVIISATPTLTIGACLILCGAVIRLACYHELGRLFTFETGIFKNHKLVTSGPYSIVRHPSYLGAMVAYVGLMLYYASAGSWVMECAIKGSTTGRVFGGLYALLMFLVVTGLTCRIPKEDEALRNEFGKEWEDWAAGRYALLPFVY</sequence>
<evidence type="ECO:0000313" key="13">
    <source>
        <dbReference type="EMBL" id="KAF7366542.1"/>
    </source>
</evidence>
<feature type="transmembrane region" description="Helical" evidence="12">
    <location>
        <begin position="186"/>
        <end position="204"/>
    </location>
</feature>
<keyword evidence="8" id="KW-0443">Lipid metabolism</keyword>
<dbReference type="OrthoDB" id="422086at2759"/>
<dbReference type="PANTHER" id="PTHR12714:SF9">
    <property type="entry name" value="PROTEIN-S-ISOPRENYLCYSTEINE O-METHYLTRANSFERASE"/>
    <property type="match status" value="1"/>
</dbReference>
<keyword evidence="2" id="KW-0444">Lipid biosynthesis</keyword>
<comment type="caution">
    <text evidence="13">The sequence shown here is derived from an EMBL/GenBank/DDBJ whole genome shotgun (WGS) entry which is preliminary data.</text>
</comment>
<name>A0A8H6YWK5_9AGAR</name>
<evidence type="ECO:0000256" key="4">
    <source>
        <dbReference type="ARBA" id="ARBA00022691"/>
    </source>
</evidence>
<dbReference type="PANTHER" id="PTHR12714">
    <property type="entry name" value="PROTEIN-S ISOPRENYLCYSTEINE O-METHYLTRANSFERASE"/>
    <property type="match status" value="1"/>
</dbReference>
<dbReference type="InterPro" id="IPR007318">
    <property type="entry name" value="Phopholipid_MeTrfase"/>
</dbReference>
<keyword evidence="3" id="KW-0489">Methyltransferase</keyword>
<dbReference type="GO" id="GO:0032259">
    <property type="term" value="P:methylation"/>
    <property type="evidence" value="ECO:0007669"/>
    <property type="project" value="UniProtKB-KW"/>
</dbReference>
<dbReference type="Proteomes" id="UP000623467">
    <property type="component" value="Unassembled WGS sequence"/>
</dbReference>
<evidence type="ECO:0000256" key="3">
    <source>
        <dbReference type="ARBA" id="ARBA00022603"/>
    </source>
</evidence>
<proteinExistence type="predicted"/>
<keyword evidence="14" id="KW-1185">Reference proteome</keyword>
<keyword evidence="3" id="KW-0808">Transferase</keyword>
<comment type="subcellular location">
    <subcellularLocation>
        <location evidence="1">Endomembrane system</location>
        <topology evidence="1">Multi-pass membrane protein</topology>
    </subcellularLocation>
</comment>
<feature type="transmembrane region" description="Helical" evidence="12">
    <location>
        <begin position="152"/>
        <end position="174"/>
    </location>
</feature>
<keyword evidence="5 12" id="KW-0812">Transmembrane</keyword>
<evidence type="ECO:0000256" key="12">
    <source>
        <dbReference type="SAM" id="Phobius"/>
    </source>
</evidence>
<evidence type="ECO:0000313" key="14">
    <source>
        <dbReference type="Proteomes" id="UP000623467"/>
    </source>
</evidence>
<protein>
    <recommendedName>
        <fullName evidence="15">Protein-S-isoprenylcysteine O-methyltransferase</fullName>
    </recommendedName>
</protein>
<evidence type="ECO:0000256" key="7">
    <source>
        <dbReference type="ARBA" id="ARBA00022989"/>
    </source>
</evidence>
<dbReference type="AlphaFoldDB" id="A0A8H6YWK5"/>
<dbReference type="Pfam" id="PF04191">
    <property type="entry name" value="PEMT"/>
    <property type="match status" value="1"/>
</dbReference>
<keyword evidence="11" id="KW-1208">Phospholipid metabolism</keyword>
<dbReference type="UniPathway" id="UPA00753"/>
<evidence type="ECO:0000256" key="10">
    <source>
        <dbReference type="ARBA" id="ARBA00023209"/>
    </source>
</evidence>
<feature type="transmembrane region" description="Helical" evidence="12">
    <location>
        <begin position="47"/>
        <end position="71"/>
    </location>
</feature>
<dbReference type="Gene3D" id="1.20.120.1630">
    <property type="match status" value="1"/>
</dbReference>
<dbReference type="EMBL" id="JACAZH010000006">
    <property type="protein sequence ID" value="KAF7366542.1"/>
    <property type="molecule type" value="Genomic_DNA"/>
</dbReference>
<evidence type="ECO:0000256" key="9">
    <source>
        <dbReference type="ARBA" id="ARBA00023136"/>
    </source>
</evidence>
<evidence type="ECO:0000256" key="5">
    <source>
        <dbReference type="ARBA" id="ARBA00022692"/>
    </source>
</evidence>
<evidence type="ECO:0008006" key="15">
    <source>
        <dbReference type="Google" id="ProtNLM"/>
    </source>
</evidence>